<evidence type="ECO:0000256" key="1">
    <source>
        <dbReference type="ARBA" id="ARBA00004127"/>
    </source>
</evidence>
<keyword evidence="3" id="KW-0472">Membrane</keyword>
<dbReference type="PANTHER" id="PTHR22911:SF102">
    <property type="entry name" value="MEMBRANE PROTEIN"/>
    <property type="match status" value="1"/>
</dbReference>
<feature type="transmembrane region" description="Helical" evidence="3">
    <location>
        <begin position="240"/>
        <end position="259"/>
    </location>
</feature>
<feature type="transmembrane region" description="Helical" evidence="3">
    <location>
        <begin position="63"/>
        <end position="81"/>
    </location>
</feature>
<comment type="similarity">
    <text evidence="2">Belongs to the EamA transporter family.</text>
</comment>
<name>A0ABT2WFI2_9BACI</name>
<dbReference type="InterPro" id="IPR000620">
    <property type="entry name" value="EamA_dom"/>
</dbReference>
<feature type="transmembrane region" description="Helical" evidence="3">
    <location>
        <begin position="148"/>
        <end position="166"/>
    </location>
</feature>
<feature type="domain" description="EamA" evidence="4">
    <location>
        <begin position="148"/>
        <end position="280"/>
    </location>
</feature>
<comment type="caution">
    <text evidence="5">The sequence shown here is derived from an EMBL/GenBank/DDBJ whole genome shotgun (WGS) entry which is preliminary data.</text>
</comment>
<comment type="subcellular location">
    <subcellularLocation>
        <location evidence="1">Endomembrane system</location>
        <topology evidence="1">Multi-pass membrane protein</topology>
    </subcellularLocation>
</comment>
<feature type="transmembrane region" description="Helical" evidence="3">
    <location>
        <begin position="178"/>
        <end position="195"/>
    </location>
</feature>
<feature type="domain" description="EamA" evidence="4">
    <location>
        <begin position="3"/>
        <end position="134"/>
    </location>
</feature>
<accession>A0ABT2WFI2</accession>
<keyword evidence="3" id="KW-1133">Transmembrane helix</keyword>
<gene>
    <name evidence="5" type="ORF">OEV82_08105</name>
</gene>
<dbReference type="Proteomes" id="UP001208656">
    <property type="component" value="Unassembled WGS sequence"/>
</dbReference>
<dbReference type="InterPro" id="IPR037185">
    <property type="entry name" value="EmrE-like"/>
</dbReference>
<dbReference type="PANTHER" id="PTHR22911">
    <property type="entry name" value="ACYL-MALONYL CONDENSING ENZYME-RELATED"/>
    <property type="match status" value="1"/>
</dbReference>
<reference evidence="5 6" key="1">
    <citation type="submission" date="2022-10" db="EMBL/GenBank/DDBJ databases">
        <title>Description of Fervidibacillus gen. nov. in the family Fervidibacillaceae fam. nov. with two species, Fervidibacillus albus sp. nov., and Fervidibacillus halotolerans sp. nov., isolated from tidal flat sediments.</title>
        <authorList>
            <person name="Kwon K.K."/>
            <person name="Yang S.-H."/>
        </authorList>
    </citation>
    <scope>NUCLEOTIDE SEQUENCE [LARGE SCALE GENOMIC DNA]</scope>
    <source>
        <strain evidence="5 6">DSM 23332</strain>
    </source>
</reference>
<organism evidence="5 6">
    <name type="scientific">Pallidibacillus thermolactis</name>
    <dbReference type="NCBI Taxonomy" id="251051"/>
    <lineage>
        <taxon>Bacteria</taxon>
        <taxon>Bacillati</taxon>
        <taxon>Bacillota</taxon>
        <taxon>Bacilli</taxon>
        <taxon>Bacillales</taxon>
        <taxon>Bacillaceae</taxon>
        <taxon>Pallidibacillus</taxon>
    </lineage>
</organism>
<evidence type="ECO:0000313" key="5">
    <source>
        <dbReference type="EMBL" id="MCU9594418.1"/>
    </source>
</evidence>
<evidence type="ECO:0000259" key="4">
    <source>
        <dbReference type="Pfam" id="PF00892"/>
    </source>
</evidence>
<feature type="transmembrane region" description="Helical" evidence="3">
    <location>
        <begin position="7"/>
        <end position="26"/>
    </location>
</feature>
<feature type="transmembrane region" description="Helical" evidence="3">
    <location>
        <begin position="118"/>
        <end position="136"/>
    </location>
</feature>
<protein>
    <submittedName>
        <fullName evidence="5">DMT family transporter</fullName>
    </submittedName>
</protein>
<evidence type="ECO:0000256" key="2">
    <source>
        <dbReference type="ARBA" id="ARBA00007362"/>
    </source>
</evidence>
<keyword evidence="3" id="KW-0812">Transmembrane</keyword>
<feature type="transmembrane region" description="Helical" evidence="3">
    <location>
        <begin position="207"/>
        <end position="228"/>
    </location>
</feature>
<dbReference type="Gene3D" id="1.10.3730.20">
    <property type="match status" value="1"/>
</dbReference>
<dbReference type="RefSeq" id="WP_263061555.1">
    <property type="nucleotide sequence ID" value="NZ_JAOUSE010000020.1"/>
</dbReference>
<dbReference type="Pfam" id="PF00892">
    <property type="entry name" value="EamA"/>
    <property type="match status" value="2"/>
</dbReference>
<dbReference type="EMBL" id="JAOUSE010000020">
    <property type="protein sequence ID" value="MCU9594418.1"/>
    <property type="molecule type" value="Genomic_DNA"/>
</dbReference>
<dbReference type="SUPFAM" id="SSF103481">
    <property type="entry name" value="Multidrug resistance efflux transporter EmrE"/>
    <property type="match status" value="2"/>
</dbReference>
<evidence type="ECO:0000313" key="6">
    <source>
        <dbReference type="Proteomes" id="UP001208656"/>
    </source>
</evidence>
<evidence type="ECO:0000256" key="3">
    <source>
        <dbReference type="SAM" id="Phobius"/>
    </source>
</evidence>
<keyword evidence="6" id="KW-1185">Reference proteome</keyword>
<sequence length="291" mass="32210">MTGKIKMIVTMLIFGSVGLFVKNINLSSSEIALLRGVIGCITLIAAGLLINQTIRFRTTKKNIMLLCLSGGALGFNWMFLFEAYRYTTISNATISYYFAPIFVMILAPFILKEKMARFKVGSIIAAIIGIFFIVGIDNGDRISQHHVMGVFFGLLAAAFYASVMFINKFIRNLSDQETTIGQLAMASIVILPYVFVTEGLNVKNLDIQSLLFILIVGILHTGFAYMLYFSALKQLDGQRIALYSYIDPIFAIVLSALLLNETFTFIQAVGGTLILGATFINEQKNARLVEK</sequence>
<feature type="transmembrane region" description="Helical" evidence="3">
    <location>
        <begin position="265"/>
        <end position="281"/>
    </location>
</feature>
<feature type="transmembrane region" description="Helical" evidence="3">
    <location>
        <begin position="93"/>
        <end position="111"/>
    </location>
</feature>
<proteinExistence type="inferred from homology"/>
<feature type="transmembrane region" description="Helical" evidence="3">
    <location>
        <begin position="32"/>
        <end position="51"/>
    </location>
</feature>